<keyword evidence="3" id="KW-1185">Reference proteome</keyword>
<accession>A0ABR1QQF9</accession>
<evidence type="ECO:0000313" key="3">
    <source>
        <dbReference type="Proteomes" id="UP001391051"/>
    </source>
</evidence>
<feature type="region of interest" description="Disordered" evidence="1">
    <location>
        <begin position="1"/>
        <end position="99"/>
    </location>
</feature>
<sequence length="207" mass="22519">MCIIFTESESSPRSYAGVLGLGDRNHPHRSQQVSSLSILSSSSRACASSQPGQASQSRAQTARRPALSSPFMLRRHPNSSSVTPAPPPPDPLRETGNPTRPQLLLPIELPPLALGRPARLAVCTFPTTIVVPSPAWLAQPTTPHLPIRPTTPSTLLAFACGRSRRQPWLPLSLRRNDSDAARLRSLHHPTPPSLLRPPLAICHHRQQ</sequence>
<dbReference type="EMBL" id="JAQQWE010000002">
    <property type="protein sequence ID" value="KAK7962176.1"/>
    <property type="molecule type" value="Genomic_DNA"/>
</dbReference>
<evidence type="ECO:0000256" key="1">
    <source>
        <dbReference type="SAM" id="MobiDB-lite"/>
    </source>
</evidence>
<feature type="compositionally biased region" description="Polar residues" evidence="1">
    <location>
        <begin position="50"/>
        <end position="60"/>
    </location>
</feature>
<dbReference type="RefSeq" id="XP_066704287.1">
    <property type="nucleotide sequence ID" value="XM_066839223.1"/>
</dbReference>
<protein>
    <submittedName>
        <fullName evidence="2">Uncharacterized protein</fullName>
    </submittedName>
</protein>
<dbReference type="Proteomes" id="UP001391051">
    <property type="component" value="Unassembled WGS sequence"/>
</dbReference>
<reference evidence="2 3" key="1">
    <citation type="submission" date="2023-01" db="EMBL/GenBank/DDBJ databases">
        <title>Analysis of 21 Apiospora genomes using comparative genomics revels a genus with tremendous synthesis potential of carbohydrate active enzymes and secondary metabolites.</title>
        <authorList>
            <person name="Sorensen T."/>
        </authorList>
    </citation>
    <scope>NUCLEOTIDE SEQUENCE [LARGE SCALE GENOMIC DNA]</scope>
    <source>
        <strain evidence="2 3">CBS 24483</strain>
    </source>
</reference>
<name>A0ABR1QQF9_9PEZI</name>
<organism evidence="2 3">
    <name type="scientific">Apiospora aurea</name>
    <dbReference type="NCBI Taxonomy" id="335848"/>
    <lineage>
        <taxon>Eukaryota</taxon>
        <taxon>Fungi</taxon>
        <taxon>Dikarya</taxon>
        <taxon>Ascomycota</taxon>
        <taxon>Pezizomycotina</taxon>
        <taxon>Sordariomycetes</taxon>
        <taxon>Xylariomycetidae</taxon>
        <taxon>Amphisphaeriales</taxon>
        <taxon>Apiosporaceae</taxon>
        <taxon>Apiospora</taxon>
    </lineage>
</organism>
<feature type="compositionally biased region" description="Low complexity" evidence="1">
    <location>
        <begin position="30"/>
        <end position="49"/>
    </location>
</feature>
<proteinExistence type="predicted"/>
<evidence type="ECO:0000313" key="2">
    <source>
        <dbReference type="EMBL" id="KAK7962176.1"/>
    </source>
</evidence>
<gene>
    <name evidence="2" type="ORF">PG986_003001</name>
</gene>
<dbReference type="GeneID" id="92072285"/>
<comment type="caution">
    <text evidence="2">The sequence shown here is derived from an EMBL/GenBank/DDBJ whole genome shotgun (WGS) entry which is preliminary data.</text>
</comment>